<name>A0A9D4MUQ6_DREPO</name>
<reference evidence="2" key="1">
    <citation type="journal article" date="2019" name="bioRxiv">
        <title>The Genome of the Zebra Mussel, Dreissena polymorpha: A Resource for Invasive Species Research.</title>
        <authorList>
            <person name="McCartney M.A."/>
            <person name="Auch B."/>
            <person name="Kono T."/>
            <person name="Mallez S."/>
            <person name="Zhang Y."/>
            <person name="Obille A."/>
            <person name="Becker A."/>
            <person name="Abrahante J.E."/>
            <person name="Garbe J."/>
            <person name="Badalamenti J.P."/>
            <person name="Herman A."/>
            <person name="Mangelson H."/>
            <person name="Liachko I."/>
            <person name="Sullivan S."/>
            <person name="Sone E.D."/>
            <person name="Koren S."/>
            <person name="Silverstein K.A.T."/>
            <person name="Beckman K.B."/>
            <person name="Gohl D.M."/>
        </authorList>
    </citation>
    <scope>NUCLEOTIDE SEQUENCE</scope>
    <source>
        <strain evidence="2">Duluth1</strain>
        <tissue evidence="2">Whole animal</tissue>
    </source>
</reference>
<evidence type="ECO:0000313" key="2">
    <source>
        <dbReference type="EMBL" id="KAH3884118.1"/>
    </source>
</evidence>
<keyword evidence="1" id="KW-1133">Transmembrane helix</keyword>
<proteinExistence type="predicted"/>
<organism evidence="2 3">
    <name type="scientific">Dreissena polymorpha</name>
    <name type="common">Zebra mussel</name>
    <name type="synonym">Mytilus polymorpha</name>
    <dbReference type="NCBI Taxonomy" id="45954"/>
    <lineage>
        <taxon>Eukaryota</taxon>
        <taxon>Metazoa</taxon>
        <taxon>Spiralia</taxon>
        <taxon>Lophotrochozoa</taxon>
        <taxon>Mollusca</taxon>
        <taxon>Bivalvia</taxon>
        <taxon>Autobranchia</taxon>
        <taxon>Heteroconchia</taxon>
        <taxon>Euheterodonta</taxon>
        <taxon>Imparidentia</taxon>
        <taxon>Neoheterodontei</taxon>
        <taxon>Myida</taxon>
        <taxon>Dreissenoidea</taxon>
        <taxon>Dreissenidae</taxon>
        <taxon>Dreissena</taxon>
    </lineage>
</organism>
<sequence length="78" mass="8553">MKQLLHGVDAYWWPFCQSAASLFIIGCLSVINKKMDDRHSQNSPGFPTTEDTGDEARLCVPGFRCPGGVLCFAAEDSD</sequence>
<reference evidence="2" key="2">
    <citation type="submission" date="2020-11" db="EMBL/GenBank/DDBJ databases">
        <authorList>
            <person name="McCartney M.A."/>
            <person name="Auch B."/>
            <person name="Kono T."/>
            <person name="Mallez S."/>
            <person name="Becker A."/>
            <person name="Gohl D.M."/>
            <person name="Silverstein K.A.T."/>
            <person name="Koren S."/>
            <person name="Bechman K.B."/>
            <person name="Herman A."/>
            <person name="Abrahante J.E."/>
            <person name="Garbe J."/>
        </authorList>
    </citation>
    <scope>NUCLEOTIDE SEQUENCE</scope>
    <source>
        <strain evidence="2">Duluth1</strain>
        <tissue evidence="2">Whole animal</tissue>
    </source>
</reference>
<feature type="transmembrane region" description="Helical" evidence="1">
    <location>
        <begin position="12"/>
        <end position="31"/>
    </location>
</feature>
<keyword evidence="3" id="KW-1185">Reference proteome</keyword>
<gene>
    <name evidence="2" type="ORF">DPMN_008091</name>
</gene>
<evidence type="ECO:0000313" key="3">
    <source>
        <dbReference type="Proteomes" id="UP000828390"/>
    </source>
</evidence>
<evidence type="ECO:0000256" key="1">
    <source>
        <dbReference type="SAM" id="Phobius"/>
    </source>
</evidence>
<protein>
    <submittedName>
        <fullName evidence="2">Uncharacterized protein</fullName>
    </submittedName>
</protein>
<comment type="caution">
    <text evidence="2">The sequence shown here is derived from an EMBL/GenBank/DDBJ whole genome shotgun (WGS) entry which is preliminary data.</text>
</comment>
<accession>A0A9D4MUQ6</accession>
<keyword evidence="1" id="KW-0472">Membrane</keyword>
<dbReference type="AlphaFoldDB" id="A0A9D4MUQ6"/>
<dbReference type="PROSITE" id="PS51257">
    <property type="entry name" value="PROKAR_LIPOPROTEIN"/>
    <property type="match status" value="1"/>
</dbReference>
<keyword evidence="1" id="KW-0812">Transmembrane</keyword>
<dbReference type="EMBL" id="JAIWYP010000001">
    <property type="protein sequence ID" value="KAH3884118.1"/>
    <property type="molecule type" value="Genomic_DNA"/>
</dbReference>
<dbReference type="Proteomes" id="UP000828390">
    <property type="component" value="Unassembled WGS sequence"/>
</dbReference>